<keyword evidence="2" id="KW-1185">Reference proteome</keyword>
<comment type="caution">
    <text evidence="1">The sequence shown here is derived from an EMBL/GenBank/DDBJ whole genome shotgun (WGS) entry which is preliminary data.</text>
</comment>
<protein>
    <submittedName>
        <fullName evidence="1">Uncharacterized protein</fullName>
    </submittedName>
</protein>
<accession>A0A2L2XEK5</accession>
<dbReference type="Proteomes" id="UP000239549">
    <property type="component" value="Unassembled WGS sequence"/>
</dbReference>
<dbReference type="EMBL" id="BFAV01000019">
    <property type="protein sequence ID" value="GBF32261.1"/>
    <property type="molecule type" value="Genomic_DNA"/>
</dbReference>
<proteinExistence type="predicted"/>
<name>A0A2L2XEK5_9FIRM</name>
<gene>
    <name evidence="1" type="ORF">DCCM_0454</name>
</gene>
<dbReference type="AlphaFoldDB" id="A0A2L2XEK5"/>
<evidence type="ECO:0000313" key="1">
    <source>
        <dbReference type="EMBL" id="GBF32261.1"/>
    </source>
</evidence>
<sequence>MKEKLIEIMDLIAKYNEEVIVRFKHIEELIDKNILYIQDAKAIINDSLK</sequence>
<organism evidence="1 2">
    <name type="scientific">Desulfocucumis palustris</name>
    <dbReference type="NCBI Taxonomy" id="1898651"/>
    <lineage>
        <taxon>Bacteria</taxon>
        <taxon>Bacillati</taxon>
        <taxon>Bacillota</taxon>
        <taxon>Clostridia</taxon>
        <taxon>Eubacteriales</taxon>
        <taxon>Desulfocucumaceae</taxon>
        <taxon>Desulfocucumis</taxon>
    </lineage>
</organism>
<dbReference type="RefSeq" id="WP_165791986.1">
    <property type="nucleotide sequence ID" value="NZ_BFAV01000019.1"/>
</dbReference>
<reference evidence="2" key="1">
    <citation type="submission" date="2018-02" db="EMBL/GenBank/DDBJ databases">
        <title>Genome sequence of Desulfocucumis palustris strain NAW-5.</title>
        <authorList>
            <person name="Watanabe M."/>
            <person name="Kojima H."/>
            <person name="Fukui M."/>
        </authorList>
    </citation>
    <scope>NUCLEOTIDE SEQUENCE [LARGE SCALE GENOMIC DNA]</scope>
    <source>
        <strain evidence="2">NAW-5</strain>
    </source>
</reference>
<evidence type="ECO:0000313" key="2">
    <source>
        <dbReference type="Proteomes" id="UP000239549"/>
    </source>
</evidence>